<keyword evidence="4 7" id="KW-0068">Autocatalytic cleavage</keyword>
<evidence type="ECO:0000256" key="7">
    <source>
        <dbReference type="RuleBase" id="RU003991"/>
    </source>
</evidence>
<keyword evidence="3 7" id="KW-0378">Hydrolase</keyword>
<dbReference type="SUPFAM" id="SSF47413">
    <property type="entry name" value="lambda repressor-like DNA-binding domains"/>
    <property type="match status" value="1"/>
</dbReference>
<keyword evidence="6" id="KW-0742">SOS response</keyword>
<evidence type="ECO:0000256" key="1">
    <source>
        <dbReference type="ARBA" id="ARBA00007484"/>
    </source>
</evidence>
<dbReference type="CDD" id="cd00093">
    <property type="entry name" value="HTH_XRE"/>
    <property type="match status" value="1"/>
</dbReference>
<dbReference type="SMART" id="SM00530">
    <property type="entry name" value="HTH_XRE"/>
    <property type="match status" value="1"/>
</dbReference>
<dbReference type="InterPro" id="IPR015927">
    <property type="entry name" value="Peptidase_S24_S26A/B/C"/>
</dbReference>
<dbReference type="CDD" id="cd06529">
    <property type="entry name" value="S24_LexA-like"/>
    <property type="match status" value="1"/>
</dbReference>
<accession>A0A134AI55</accession>
<dbReference type="GO" id="GO:0006281">
    <property type="term" value="P:DNA repair"/>
    <property type="evidence" value="ECO:0007669"/>
    <property type="project" value="UniProtKB-KW"/>
</dbReference>
<dbReference type="GO" id="GO:0003677">
    <property type="term" value="F:DNA binding"/>
    <property type="evidence" value="ECO:0007669"/>
    <property type="project" value="InterPro"/>
</dbReference>
<dbReference type="InterPro" id="IPR039418">
    <property type="entry name" value="LexA-like"/>
</dbReference>
<dbReference type="InterPro" id="IPR050077">
    <property type="entry name" value="LexA_repressor"/>
</dbReference>
<feature type="coiled-coil region" evidence="8">
    <location>
        <begin position="9"/>
        <end position="40"/>
    </location>
</feature>
<dbReference type="InterPro" id="IPR006197">
    <property type="entry name" value="Peptidase_S24_LexA"/>
</dbReference>
<dbReference type="RefSeq" id="WP_068367260.1">
    <property type="nucleotide sequence ID" value="NZ_KQ960172.1"/>
</dbReference>
<proteinExistence type="inferred from homology"/>
<dbReference type="SUPFAM" id="SSF51306">
    <property type="entry name" value="LexA/Signal peptidase"/>
    <property type="match status" value="1"/>
</dbReference>
<comment type="caution">
    <text evidence="10">The sequence shown here is derived from an EMBL/GenBank/DDBJ whole genome shotgun (WGS) entry which is preliminary data.</text>
</comment>
<keyword evidence="2" id="KW-0227">DNA damage</keyword>
<evidence type="ECO:0000256" key="2">
    <source>
        <dbReference type="ARBA" id="ARBA00022763"/>
    </source>
</evidence>
<evidence type="ECO:0000256" key="4">
    <source>
        <dbReference type="ARBA" id="ARBA00022813"/>
    </source>
</evidence>
<dbReference type="AlphaFoldDB" id="A0A134AI55"/>
<dbReference type="PANTHER" id="PTHR33516:SF2">
    <property type="entry name" value="LEXA REPRESSOR-RELATED"/>
    <property type="match status" value="1"/>
</dbReference>
<dbReference type="GO" id="GO:0006355">
    <property type="term" value="P:regulation of DNA-templated transcription"/>
    <property type="evidence" value="ECO:0007669"/>
    <property type="project" value="InterPro"/>
</dbReference>
<dbReference type="PATRIC" id="fig|755172.3.peg.645"/>
<evidence type="ECO:0000313" key="10">
    <source>
        <dbReference type="EMBL" id="KXB67200.1"/>
    </source>
</evidence>
<dbReference type="EMBL" id="LSDG01000022">
    <property type="protein sequence ID" value="KXB67200.1"/>
    <property type="molecule type" value="Genomic_DNA"/>
</dbReference>
<dbReference type="InterPro" id="IPR010982">
    <property type="entry name" value="Lambda_DNA-bd_dom_sf"/>
</dbReference>
<protein>
    <submittedName>
        <fullName evidence="10">Putative repressor LexA</fullName>
    </submittedName>
</protein>
<evidence type="ECO:0000256" key="3">
    <source>
        <dbReference type="ARBA" id="ARBA00022801"/>
    </source>
</evidence>
<dbReference type="PANTHER" id="PTHR33516">
    <property type="entry name" value="LEXA REPRESSOR"/>
    <property type="match status" value="1"/>
</dbReference>
<dbReference type="InterPro" id="IPR001387">
    <property type="entry name" value="Cro/C1-type_HTH"/>
</dbReference>
<reference evidence="11" key="1">
    <citation type="submission" date="2016-01" db="EMBL/GenBank/DDBJ databases">
        <authorList>
            <person name="Mitreva M."/>
            <person name="Pepin K.H."/>
            <person name="Mihindukulasuriya K.A."/>
            <person name="Fulton R."/>
            <person name="Fronick C."/>
            <person name="O'Laughlin M."/>
            <person name="Miner T."/>
            <person name="Herter B."/>
            <person name="Rosa B.A."/>
            <person name="Cordes M."/>
            <person name="Tomlinson C."/>
            <person name="Wollam A."/>
            <person name="Palsikar V.B."/>
            <person name="Mardis E.R."/>
            <person name="Wilson R.K."/>
        </authorList>
    </citation>
    <scope>NUCLEOTIDE SEQUENCE [LARGE SCALE GENOMIC DNA]</scope>
    <source>
        <strain evidence="11">DNF00729</strain>
    </source>
</reference>
<dbReference type="Pfam" id="PF00717">
    <property type="entry name" value="Peptidase_S24"/>
    <property type="match status" value="1"/>
</dbReference>
<keyword evidence="5" id="KW-0234">DNA repair</keyword>
<dbReference type="Pfam" id="PF01381">
    <property type="entry name" value="HTH_3"/>
    <property type="match status" value="1"/>
</dbReference>
<dbReference type="InterPro" id="IPR036286">
    <property type="entry name" value="LexA/Signal_pep-like_sf"/>
</dbReference>
<name>A0A134AI55_9FIRM</name>
<dbReference type="Proteomes" id="UP000070442">
    <property type="component" value="Unassembled WGS sequence"/>
</dbReference>
<feature type="domain" description="HTH cro/C1-type" evidence="9">
    <location>
        <begin position="9"/>
        <end position="63"/>
    </location>
</feature>
<comment type="similarity">
    <text evidence="1 7">Belongs to the peptidase S24 family.</text>
</comment>
<evidence type="ECO:0000256" key="5">
    <source>
        <dbReference type="ARBA" id="ARBA00023204"/>
    </source>
</evidence>
<dbReference type="GO" id="GO:0009432">
    <property type="term" value="P:SOS response"/>
    <property type="evidence" value="ECO:0007669"/>
    <property type="project" value="UniProtKB-KW"/>
</dbReference>
<dbReference type="PRINTS" id="PR00726">
    <property type="entry name" value="LEXASERPTASE"/>
</dbReference>
<evidence type="ECO:0000313" key="11">
    <source>
        <dbReference type="Proteomes" id="UP000070442"/>
    </source>
</evidence>
<dbReference type="OrthoDB" id="9802364at2"/>
<sequence length="218" mass="24872">MNKDFSDILKELRKEKGMNQEELAEELNLTRQTISNYERKERVPNKETFEKIADYFNVDMNYLYGKSSVRNAYEASLNPKISNTPSKDLIQPVSTKQYPLVGTIAAGVPILAQENIEEYISLDKKINADFCLRVSGDSMVLSYIFDGDIVFIRQQPDVENGEIAAVLIDDSTTLKKVYKHGNDVVELRAENPRYKPMLFDHHSNISIIGKAVYKLSKI</sequence>
<organism evidence="10 11">
    <name type="scientific">Aedoeadaptatus coxii</name>
    <dbReference type="NCBI Taxonomy" id="755172"/>
    <lineage>
        <taxon>Bacteria</taxon>
        <taxon>Bacillati</taxon>
        <taxon>Bacillota</taxon>
        <taxon>Tissierellia</taxon>
        <taxon>Tissierellales</taxon>
        <taxon>Peptoniphilaceae</taxon>
        <taxon>Aedoeadaptatus</taxon>
    </lineage>
</organism>
<dbReference type="Gene3D" id="1.10.260.40">
    <property type="entry name" value="lambda repressor-like DNA-binding domains"/>
    <property type="match status" value="1"/>
</dbReference>
<dbReference type="PROSITE" id="PS50943">
    <property type="entry name" value="HTH_CROC1"/>
    <property type="match status" value="1"/>
</dbReference>
<evidence type="ECO:0000256" key="6">
    <source>
        <dbReference type="ARBA" id="ARBA00023236"/>
    </source>
</evidence>
<dbReference type="STRING" id="755172.HMPREF1863_00672"/>
<evidence type="ECO:0000259" key="9">
    <source>
        <dbReference type="PROSITE" id="PS50943"/>
    </source>
</evidence>
<dbReference type="GO" id="GO:0016787">
    <property type="term" value="F:hydrolase activity"/>
    <property type="evidence" value="ECO:0007669"/>
    <property type="project" value="UniProtKB-KW"/>
</dbReference>
<keyword evidence="8" id="KW-0175">Coiled coil</keyword>
<evidence type="ECO:0000256" key="8">
    <source>
        <dbReference type="SAM" id="Coils"/>
    </source>
</evidence>
<keyword evidence="11" id="KW-1185">Reference proteome</keyword>
<dbReference type="Gene3D" id="2.10.109.10">
    <property type="entry name" value="Umud Fragment, subunit A"/>
    <property type="match status" value="1"/>
</dbReference>
<gene>
    <name evidence="10" type="ORF">HMPREF1863_00672</name>
</gene>